<feature type="transmembrane region" description="Helical" evidence="1">
    <location>
        <begin position="12"/>
        <end position="30"/>
    </location>
</feature>
<evidence type="ECO:0000313" key="2">
    <source>
        <dbReference type="EMBL" id="BBA29299.1"/>
    </source>
</evidence>
<feature type="transmembrane region" description="Helical" evidence="1">
    <location>
        <begin position="42"/>
        <end position="60"/>
    </location>
</feature>
<evidence type="ECO:0000256" key="1">
    <source>
        <dbReference type="SAM" id="Phobius"/>
    </source>
</evidence>
<gene>
    <name evidence="2" type="ORF">PMEL1_01230</name>
</gene>
<dbReference type="RefSeq" id="WP_120174418.1">
    <property type="nucleotide sequence ID" value="NZ_AP018049.1"/>
</dbReference>
<reference evidence="2 3" key="1">
    <citation type="submission" date="2017-05" db="EMBL/GenBank/DDBJ databases">
        <title>whole genome sequence of Prevotella melaninogenica GAI 07411.</title>
        <authorList>
            <person name="Kondo Y."/>
            <person name="Hoshino T."/>
        </authorList>
    </citation>
    <scope>NUCLEOTIDE SEQUENCE [LARGE SCALE GENOMIC DNA]</scope>
    <source>
        <strain evidence="2 3">GAI 07411</strain>
    </source>
</reference>
<organism evidence="2 3">
    <name type="scientific">Prevotella melaninogenica</name>
    <dbReference type="NCBI Taxonomy" id="28132"/>
    <lineage>
        <taxon>Bacteria</taxon>
        <taxon>Pseudomonadati</taxon>
        <taxon>Bacteroidota</taxon>
        <taxon>Bacteroidia</taxon>
        <taxon>Bacteroidales</taxon>
        <taxon>Prevotellaceae</taxon>
        <taxon>Prevotella</taxon>
    </lineage>
</organism>
<proteinExistence type="predicted"/>
<dbReference type="EMBL" id="AP018049">
    <property type="protein sequence ID" value="BBA29299.1"/>
    <property type="molecule type" value="Genomic_DNA"/>
</dbReference>
<dbReference type="NCBIfam" id="NF037970">
    <property type="entry name" value="vanZ_1"/>
    <property type="match status" value="1"/>
</dbReference>
<feature type="transmembrane region" description="Helical" evidence="1">
    <location>
        <begin position="110"/>
        <end position="128"/>
    </location>
</feature>
<name>A0A250KHX8_9BACT</name>
<dbReference type="AlphaFoldDB" id="A0A250KHX8"/>
<dbReference type="OrthoDB" id="1524985at2"/>
<protein>
    <submittedName>
        <fullName evidence="2">Membrane protein</fullName>
    </submittedName>
</protein>
<sequence length="130" mass="14793">MNILQHILTKYPFSCIIVIGTWILCFMTIPETPLSSVRFIDKWTHSLIYLVLGLSISLEYIRTTKYPSPKFIVVWVWLIPVLMGGLIEILQSNCTNGNRSGEWLDFYADAIGSTIALLIGILLVRYRAKA</sequence>
<evidence type="ECO:0000313" key="3">
    <source>
        <dbReference type="Proteomes" id="UP000267517"/>
    </source>
</evidence>
<dbReference type="Proteomes" id="UP000267517">
    <property type="component" value="Chromosome I"/>
</dbReference>
<keyword evidence="1" id="KW-0472">Membrane</keyword>
<keyword evidence="1" id="KW-0812">Transmembrane</keyword>
<keyword evidence="1" id="KW-1133">Transmembrane helix</keyword>
<accession>A0A250KHX8</accession>
<feature type="transmembrane region" description="Helical" evidence="1">
    <location>
        <begin position="72"/>
        <end position="90"/>
    </location>
</feature>